<name>A0A0N4Z9M1_PARTI</name>
<dbReference type="SUPFAM" id="SSF49899">
    <property type="entry name" value="Concanavalin A-like lectins/glucanases"/>
    <property type="match status" value="1"/>
</dbReference>
<dbReference type="InterPro" id="IPR013320">
    <property type="entry name" value="ConA-like_dom_sf"/>
</dbReference>
<reference evidence="2" key="1">
    <citation type="submission" date="2017-02" db="UniProtKB">
        <authorList>
            <consortium name="WormBaseParasite"/>
        </authorList>
    </citation>
    <scope>IDENTIFICATION</scope>
</reference>
<dbReference type="WBParaSite" id="PTRK_0000405200.1">
    <property type="protein sequence ID" value="PTRK_0000405200.1"/>
    <property type="gene ID" value="PTRK_0000405200"/>
</dbReference>
<evidence type="ECO:0000313" key="1">
    <source>
        <dbReference type="Proteomes" id="UP000038045"/>
    </source>
</evidence>
<sequence>MHHLLYACFNQYGSLSTTQGCCTIQQAPQYYAQEPIYSYSNDYSQLRHKFKGVKTISKTKAILEPQDFITEDEDLSCPNLENCKWTNDPNDELDWIVINQENMYSKNIFPKKFLQNGYEFLLLSTDEKPAMASGMLISNPINCQNTYGYLSFKCYISDPKDIGTPPILEICIKIINQNYLTNCQRVFTNPNYYVHTKIPEVSMPFSIVIKASKFDNPVEGGLVAIHELKYEIGKEGNINSCEMSYPIDNKLSYNSEITPIAENNDLSKLENNIIDQELTSNDDLNKRIYPVSKQKEAAKSNTVFESKDFENVSVDRNDKSLFNVDDIKKINLLKEFDNNIVDSLPISSSENKNMVSIEYSYMNESKMSCEVIKCSPERLGKETNCLYNNYIINIDGEESLGSGWEVVLVNDFSPHEYLKKNYYKSNKITENLFLTANFYGVDSPTYIFESPNINFDDSEEFYISFQRHISFKGVELVVCGHKNGSDCFWSSEGDDLKDEWIIEHVPLIPGLSNIVFIAKGNHNISPQTIGQVGLFDIKMYIKKNDSLVLYC</sequence>
<keyword evidence="1" id="KW-1185">Reference proteome</keyword>
<dbReference type="Proteomes" id="UP000038045">
    <property type="component" value="Unplaced"/>
</dbReference>
<dbReference type="Gene3D" id="2.60.120.200">
    <property type="match status" value="1"/>
</dbReference>
<accession>A0A0N4Z9M1</accession>
<evidence type="ECO:0000313" key="2">
    <source>
        <dbReference type="WBParaSite" id="PTRK_0000405200.1"/>
    </source>
</evidence>
<dbReference type="AlphaFoldDB" id="A0A0N4Z9M1"/>
<organism evidence="1 2">
    <name type="scientific">Parastrongyloides trichosuri</name>
    <name type="common">Possum-specific nematode worm</name>
    <dbReference type="NCBI Taxonomy" id="131310"/>
    <lineage>
        <taxon>Eukaryota</taxon>
        <taxon>Metazoa</taxon>
        <taxon>Ecdysozoa</taxon>
        <taxon>Nematoda</taxon>
        <taxon>Chromadorea</taxon>
        <taxon>Rhabditida</taxon>
        <taxon>Tylenchina</taxon>
        <taxon>Panagrolaimomorpha</taxon>
        <taxon>Strongyloidoidea</taxon>
        <taxon>Strongyloididae</taxon>
        <taxon>Parastrongyloides</taxon>
    </lineage>
</organism>
<proteinExistence type="predicted"/>
<protein>
    <submittedName>
        <fullName evidence="2">MAM domain-containing protein</fullName>
    </submittedName>
</protein>